<evidence type="ECO:0000256" key="1">
    <source>
        <dbReference type="SAM" id="Coils"/>
    </source>
</evidence>
<gene>
    <name evidence="2" type="ORF">DUNSADRAFT_7561</name>
</gene>
<keyword evidence="1" id="KW-0175">Coiled coil</keyword>
<reference evidence="2" key="1">
    <citation type="submission" date="2017-08" db="EMBL/GenBank/DDBJ databases">
        <authorList>
            <person name="Polle J.E."/>
            <person name="Barry K."/>
            <person name="Cushman J."/>
            <person name="Schmutz J."/>
            <person name="Tran D."/>
            <person name="Hathwaick L.T."/>
            <person name="Yim W.C."/>
            <person name="Jenkins J."/>
            <person name="Mckie-Krisberg Z.M."/>
            <person name="Prochnik S."/>
            <person name="Lindquist E."/>
            <person name="Dockter R.B."/>
            <person name="Adam C."/>
            <person name="Molina H."/>
            <person name="Bunkerborg J."/>
            <person name="Jin E."/>
            <person name="Buchheim M."/>
            <person name="Magnuson J."/>
        </authorList>
    </citation>
    <scope>NUCLEOTIDE SEQUENCE</scope>
    <source>
        <strain evidence="2">CCAP 19/18</strain>
    </source>
</reference>
<dbReference type="EMBL" id="MU069711">
    <property type="protein sequence ID" value="KAF5835329.1"/>
    <property type="molecule type" value="Genomic_DNA"/>
</dbReference>
<keyword evidence="3" id="KW-1185">Reference proteome</keyword>
<evidence type="ECO:0000313" key="2">
    <source>
        <dbReference type="EMBL" id="KAF5835329.1"/>
    </source>
</evidence>
<sequence length="199" mass="22614">MLAQQHLLAVQELCGLQRTLASMVMTQSPALIQPYSTADASQKTETPRLKIKRGSPLYHTHMARQKAFRRDMNQVLQQWRSEFALLKHQEGVKASGAAAAEQRRASQTGARHQVLNQFTEELRRAELDEELAQIRLRKAQRAEQRSAMLARQEDDRRAALLEASRHWISRETLVDSINHALDNPKPFGFTSNIPKLGSP</sequence>
<comment type="caution">
    <text evidence="2">The sequence shown here is derived from an EMBL/GenBank/DDBJ whole genome shotgun (WGS) entry which is preliminary data.</text>
</comment>
<organism evidence="2 3">
    <name type="scientific">Dunaliella salina</name>
    <name type="common">Green alga</name>
    <name type="synonym">Protococcus salinus</name>
    <dbReference type="NCBI Taxonomy" id="3046"/>
    <lineage>
        <taxon>Eukaryota</taxon>
        <taxon>Viridiplantae</taxon>
        <taxon>Chlorophyta</taxon>
        <taxon>core chlorophytes</taxon>
        <taxon>Chlorophyceae</taxon>
        <taxon>CS clade</taxon>
        <taxon>Chlamydomonadales</taxon>
        <taxon>Dunaliellaceae</taxon>
        <taxon>Dunaliella</taxon>
    </lineage>
</organism>
<accession>A0ABQ7GL39</accession>
<dbReference type="Pfam" id="PF14943">
    <property type="entry name" value="MRP-S26"/>
    <property type="match status" value="1"/>
</dbReference>
<feature type="coiled-coil region" evidence="1">
    <location>
        <begin position="115"/>
        <end position="142"/>
    </location>
</feature>
<dbReference type="InterPro" id="IPR026140">
    <property type="entry name" value="Ribosomal_mS26"/>
</dbReference>
<dbReference type="Proteomes" id="UP000815325">
    <property type="component" value="Unassembled WGS sequence"/>
</dbReference>
<name>A0ABQ7GL39_DUNSA</name>
<proteinExistence type="predicted"/>
<protein>
    <submittedName>
        <fullName evidence="2">Uncharacterized protein</fullName>
    </submittedName>
</protein>
<evidence type="ECO:0000313" key="3">
    <source>
        <dbReference type="Proteomes" id="UP000815325"/>
    </source>
</evidence>